<proteinExistence type="predicted"/>
<dbReference type="RefSeq" id="WP_004161460.1">
    <property type="nucleotide sequence ID" value="NZ_HE973351.1"/>
</dbReference>
<feature type="transmembrane region" description="Helical" evidence="1">
    <location>
        <begin position="343"/>
        <end position="361"/>
    </location>
</feature>
<comment type="caution">
    <text evidence="2">The sequence shown here is derived from an EMBL/GenBank/DDBJ whole genome shotgun (WGS) entry which is preliminary data.</text>
</comment>
<reference evidence="2 3" key="1">
    <citation type="submission" date="2012-04" db="EMBL/GenBank/DDBJ databases">
        <authorList>
            <person name="Genoscope - CEA"/>
        </authorList>
    </citation>
    <scope>NUCLEOTIDE SEQUENCE [LARGE SCALE GENOMIC DNA]</scope>
    <source>
        <strain evidence="2 3">9807</strain>
    </source>
</reference>
<feature type="transmembrane region" description="Helical" evidence="1">
    <location>
        <begin position="367"/>
        <end position="388"/>
    </location>
</feature>
<dbReference type="AlphaFoldDB" id="I4H5J8"/>
<keyword evidence="1" id="KW-0472">Membrane</keyword>
<feature type="transmembrane region" description="Helical" evidence="1">
    <location>
        <begin position="299"/>
        <end position="322"/>
    </location>
</feature>
<evidence type="ECO:0000313" key="2">
    <source>
        <dbReference type="EMBL" id="CCI17322.1"/>
    </source>
</evidence>
<feature type="transmembrane region" description="Helical" evidence="1">
    <location>
        <begin position="485"/>
        <end position="509"/>
    </location>
</feature>
<keyword evidence="1" id="KW-1133">Transmembrane helix</keyword>
<accession>I4H5J8</accession>
<protein>
    <submittedName>
        <fullName evidence="2">Uncharacterized protein</fullName>
    </submittedName>
</protein>
<feature type="transmembrane region" description="Helical" evidence="1">
    <location>
        <begin position="29"/>
        <end position="47"/>
    </location>
</feature>
<organism evidence="2 3">
    <name type="scientific">Microcystis aeruginosa PCC 9807</name>
    <dbReference type="NCBI Taxonomy" id="1160283"/>
    <lineage>
        <taxon>Bacteria</taxon>
        <taxon>Bacillati</taxon>
        <taxon>Cyanobacteriota</taxon>
        <taxon>Cyanophyceae</taxon>
        <taxon>Oscillatoriophycideae</taxon>
        <taxon>Chroococcales</taxon>
        <taxon>Microcystaceae</taxon>
        <taxon>Microcystis</taxon>
    </lineage>
</organism>
<evidence type="ECO:0000256" key="1">
    <source>
        <dbReference type="SAM" id="Phobius"/>
    </source>
</evidence>
<feature type="transmembrane region" description="Helical" evidence="1">
    <location>
        <begin position="426"/>
        <end position="448"/>
    </location>
</feature>
<feature type="transmembrane region" description="Helical" evidence="1">
    <location>
        <begin position="454"/>
        <end position="478"/>
    </location>
</feature>
<keyword evidence="1" id="KW-0812">Transmembrane</keyword>
<feature type="transmembrane region" description="Helical" evidence="1">
    <location>
        <begin position="529"/>
        <end position="551"/>
    </location>
</feature>
<dbReference type="HOGENOM" id="CLU_031448_0_0_3"/>
<feature type="transmembrane region" description="Helical" evidence="1">
    <location>
        <begin position="156"/>
        <end position="176"/>
    </location>
</feature>
<gene>
    <name evidence="2" type="ORF">MICAF_2650020</name>
</gene>
<dbReference type="Proteomes" id="UP000003613">
    <property type="component" value="Unassembled WGS sequence"/>
</dbReference>
<sequence length="571" mass="63447">MIATIIDRLTETNPQIMREWQGRLTPKNISIASIISLVGQLLVYLYYQNLLPVGAGFSRYCTANPPGSNDYYPLSYPYNGISYPSSEFKSCIQDLNGQWMIISRLWWLDIFTFLSITSIFALLVVGTYQLIADLSGEERRGTLNFIRLSPQPAKTIFIGKIFGVPILLYLVCLLALPFHLGAGLLAGIPFSLILAFYGVLIASCAFFYHAALSFALATPWLGGFQPWLGSATVLIFVYYSTIFTLSGYGGSRTPFDWLILFNPSFVLPYLVKSTFLPPDAVRYLGISQIFDLRWYGQSLWQSVIMGISLILLNFALCTYGLTRIIQRRFHNPLATLVSKPQSYWMMGCFSAISLGFVFQTLETSYLFDNFVILSVFVAIFGLLILFALTPPRQTLQDWARYRHLQGKMGISLGKALIFGEKSPSTLAMAVNVAIAILFILPAIFIAPLHQYKLATAAGFLLAMNMILVYAAIAQLLMLGSTNKRALLAATSIGILIIFPFLCFAVLGVNPSQSPLLWFFTFLPIAATKYATLPSFALAIFSQWLGLTLLGWQINRQLNRLGASATKALIPS</sequence>
<evidence type="ECO:0000313" key="3">
    <source>
        <dbReference type="Proteomes" id="UP000003613"/>
    </source>
</evidence>
<feature type="transmembrane region" description="Helical" evidence="1">
    <location>
        <begin position="105"/>
        <end position="131"/>
    </location>
</feature>
<feature type="transmembrane region" description="Helical" evidence="1">
    <location>
        <begin position="183"/>
        <end position="208"/>
    </location>
</feature>
<dbReference type="EMBL" id="CAIM01000185">
    <property type="protein sequence ID" value="CCI17322.1"/>
    <property type="molecule type" value="Genomic_DNA"/>
</dbReference>
<feature type="transmembrane region" description="Helical" evidence="1">
    <location>
        <begin position="228"/>
        <end position="248"/>
    </location>
</feature>
<name>I4H5J8_MICAE</name>